<dbReference type="EMBL" id="VFQE01000003">
    <property type="protein sequence ID" value="TQN35702.1"/>
    <property type="molecule type" value="Genomic_DNA"/>
</dbReference>
<reference evidence="2 3" key="1">
    <citation type="submission" date="2019-06" db="EMBL/GenBank/DDBJ databases">
        <title>Sequencing the genomes of 1000 actinobacteria strains.</title>
        <authorList>
            <person name="Klenk H.-P."/>
        </authorList>
    </citation>
    <scope>NUCLEOTIDE SEQUENCE [LARGE SCALE GENOMIC DNA]</scope>
    <source>
        <strain evidence="2 3">DSM 46837</strain>
    </source>
</reference>
<dbReference type="PIRSF" id="PIRSF017082">
    <property type="entry name" value="YflP"/>
    <property type="match status" value="1"/>
</dbReference>
<protein>
    <submittedName>
        <fullName evidence="2">Putative tricarboxylic transport membrane protein</fullName>
    </submittedName>
</protein>
<dbReference type="Proteomes" id="UP000319865">
    <property type="component" value="Unassembled WGS sequence"/>
</dbReference>
<dbReference type="InterPro" id="IPR042100">
    <property type="entry name" value="Bug_dom1"/>
</dbReference>
<dbReference type="PANTHER" id="PTHR42928">
    <property type="entry name" value="TRICARBOXYLATE-BINDING PROTEIN"/>
    <property type="match status" value="1"/>
</dbReference>
<comment type="similarity">
    <text evidence="1">Belongs to the UPF0065 (bug) family.</text>
</comment>
<evidence type="ECO:0000256" key="1">
    <source>
        <dbReference type="ARBA" id="ARBA00006987"/>
    </source>
</evidence>
<sequence>MSSHLRPRPTNKGVPVKHSRSAVLATTSVLALTLAACGGESGGSADGGGDGGGFEPRGDVTMVVPFGAGGGSDLAGRATGTMIEAANEDLTVSVENREGGSGAVGYSYFLGESGNENLLLATETALLALPISGEVEFDYTDFTPIMKLADDFTLMIVNADSPWNSCADVVEAAETERITAGISGITGLDNIVFTLTEQETGVEFDRVPFESGGELTAALLGGQIDIASLNPGEIIGQLESGDVKALCAFSEERYEYEALADIETAAEQGIDVSFAQFRGVLAPGGISEEARQYWIDTMEAAVETEEYQTYIEDNYLQPNTAAGDEFVSYLEGNNELLQQVIGE</sequence>
<gene>
    <name evidence="2" type="ORF">FHU33_4931</name>
</gene>
<dbReference type="InterPro" id="IPR005064">
    <property type="entry name" value="BUG"/>
</dbReference>
<dbReference type="AlphaFoldDB" id="A0A543NV47"/>
<organism evidence="2 3">
    <name type="scientific">Blastococcus colisei</name>
    <dbReference type="NCBI Taxonomy" id="1564162"/>
    <lineage>
        <taxon>Bacteria</taxon>
        <taxon>Bacillati</taxon>
        <taxon>Actinomycetota</taxon>
        <taxon>Actinomycetes</taxon>
        <taxon>Geodermatophilales</taxon>
        <taxon>Geodermatophilaceae</taxon>
        <taxon>Blastococcus</taxon>
    </lineage>
</organism>
<keyword evidence="3" id="KW-1185">Reference proteome</keyword>
<dbReference type="OrthoDB" id="8627412at2"/>
<evidence type="ECO:0000313" key="3">
    <source>
        <dbReference type="Proteomes" id="UP000319865"/>
    </source>
</evidence>
<dbReference type="PANTHER" id="PTHR42928:SF1">
    <property type="entry name" value="BLR4371 PROTEIN"/>
    <property type="match status" value="1"/>
</dbReference>
<name>A0A543NV47_9ACTN</name>
<accession>A0A543NV47</accession>
<dbReference type="SUPFAM" id="SSF53850">
    <property type="entry name" value="Periplasmic binding protein-like II"/>
    <property type="match status" value="1"/>
</dbReference>
<dbReference type="Pfam" id="PF03401">
    <property type="entry name" value="TctC"/>
    <property type="match status" value="1"/>
</dbReference>
<proteinExistence type="inferred from homology"/>
<dbReference type="Gene3D" id="3.40.190.150">
    <property type="entry name" value="Bordetella uptake gene, domain 1"/>
    <property type="match status" value="1"/>
</dbReference>
<evidence type="ECO:0000313" key="2">
    <source>
        <dbReference type="EMBL" id="TQN35702.1"/>
    </source>
</evidence>
<dbReference type="Gene3D" id="3.40.190.10">
    <property type="entry name" value="Periplasmic binding protein-like II"/>
    <property type="match status" value="1"/>
</dbReference>
<comment type="caution">
    <text evidence="2">The sequence shown here is derived from an EMBL/GenBank/DDBJ whole genome shotgun (WGS) entry which is preliminary data.</text>
</comment>
<dbReference type="CDD" id="cd07012">
    <property type="entry name" value="PBP2_Bug_TTT"/>
    <property type="match status" value="1"/>
</dbReference>